<dbReference type="NCBIfam" id="TIGR03570">
    <property type="entry name" value="NeuD_NnaD"/>
    <property type="match status" value="1"/>
</dbReference>
<dbReference type="Proteomes" id="UP000218267">
    <property type="component" value="Chromosome"/>
</dbReference>
<name>A0A1Y1CRR0_9BACT</name>
<dbReference type="Pfam" id="PF17836">
    <property type="entry name" value="PglD_N"/>
    <property type="match status" value="1"/>
</dbReference>
<feature type="domain" description="PglD N-terminal" evidence="4">
    <location>
        <begin position="4"/>
        <end position="85"/>
    </location>
</feature>
<dbReference type="InterPro" id="IPR041561">
    <property type="entry name" value="PglD_N"/>
</dbReference>
<sequence>MKKRLFIVGAGGLGRGLESCLENVLENQRDWNLVGFIDESATALDGVYSDYKILGDIDSFQFENDDLAIIAIGDPNTRENIYKRLKGRVNFFTFIEPGAIVGKFNRIGEGCIILAASFISNNVKIGKFTIVLEKSTVGHDSELGDFCSLMPNVDVGGGCYFGNNVFAGTKATIIPRRSIADRVTIGAGSVVVRNIKNSCTVFGNPAKKI</sequence>
<proteinExistence type="inferred from homology"/>
<evidence type="ECO:0000259" key="4">
    <source>
        <dbReference type="Pfam" id="PF17836"/>
    </source>
</evidence>
<reference evidence="6" key="2">
    <citation type="journal article" date="2020" name="Antonie Van Leeuwenhoek">
        <title>Labilibaculum antarcticum sp. nov., a novel facultative anaerobic, psychrotorelant bacterium isolated from marine sediment of Antarctica.</title>
        <authorList>
            <person name="Watanabe M."/>
            <person name="Kojima H."/>
            <person name="Fukui M."/>
        </authorList>
    </citation>
    <scope>NUCLEOTIDE SEQUENCE [LARGE SCALE GENOMIC DNA]</scope>
    <source>
        <strain evidence="6">SPP2</strain>
    </source>
</reference>
<gene>
    <name evidence="5" type="ORF">ALGA_4332</name>
</gene>
<dbReference type="AlphaFoldDB" id="A0A1Y1CRR0"/>
<organism evidence="5 6">
    <name type="scientific">Labilibaculum antarcticum</name>
    <dbReference type="NCBI Taxonomy" id="1717717"/>
    <lineage>
        <taxon>Bacteria</taxon>
        <taxon>Pseudomonadati</taxon>
        <taxon>Bacteroidota</taxon>
        <taxon>Bacteroidia</taxon>
        <taxon>Marinilabiliales</taxon>
        <taxon>Marinifilaceae</taxon>
        <taxon>Labilibaculum</taxon>
    </lineage>
</organism>
<dbReference type="CDD" id="cd03360">
    <property type="entry name" value="LbH_AT_putative"/>
    <property type="match status" value="1"/>
</dbReference>
<dbReference type="EMBL" id="AP018042">
    <property type="protein sequence ID" value="BAX82622.1"/>
    <property type="molecule type" value="Genomic_DNA"/>
</dbReference>
<evidence type="ECO:0000313" key="5">
    <source>
        <dbReference type="EMBL" id="BAX82622.1"/>
    </source>
</evidence>
<dbReference type="InterPro" id="IPR020019">
    <property type="entry name" value="AcTrfase_PglD-like"/>
</dbReference>
<dbReference type="OrthoDB" id="708224at2"/>
<dbReference type="PANTHER" id="PTHR43300">
    <property type="entry name" value="ACETYLTRANSFERASE"/>
    <property type="match status" value="1"/>
</dbReference>
<evidence type="ECO:0000256" key="2">
    <source>
        <dbReference type="PIRSR" id="PIRSR620019-1"/>
    </source>
</evidence>
<evidence type="ECO:0000256" key="1">
    <source>
        <dbReference type="ARBA" id="ARBA00007274"/>
    </source>
</evidence>
<keyword evidence="6" id="KW-1185">Reference proteome</keyword>
<dbReference type="KEGG" id="mbas:ALGA_4332"/>
<dbReference type="Gene3D" id="3.40.50.20">
    <property type="match status" value="1"/>
</dbReference>
<dbReference type="InterPro" id="IPR050179">
    <property type="entry name" value="Trans_hexapeptide_repeat"/>
</dbReference>
<dbReference type="Gene3D" id="2.160.10.10">
    <property type="entry name" value="Hexapeptide repeat proteins"/>
    <property type="match status" value="1"/>
</dbReference>
<feature type="binding site" evidence="3">
    <location>
        <position position="73"/>
    </location>
    <ligand>
        <name>substrate</name>
    </ligand>
</feature>
<dbReference type="InterPro" id="IPR011004">
    <property type="entry name" value="Trimer_LpxA-like_sf"/>
</dbReference>
<feature type="site" description="Increases basicity of active site His" evidence="2">
    <location>
        <position position="140"/>
    </location>
</feature>
<dbReference type="SUPFAM" id="SSF51161">
    <property type="entry name" value="Trimeric LpxA-like enzymes"/>
    <property type="match status" value="1"/>
</dbReference>
<dbReference type="PANTHER" id="PTHR43300:SF7">
    <property type="entry name" value="UDP-N-ACETYLBACILLOSAMINE N-ACETYLTRANSFERASE"/>
    <property type="match status" value="1"/>
</dbReference>
<feature type="active site" description="Proton acceptor" evidence="2">
    <location>
        <position position="139"/>
    </location>
</feature>
<protein>
    <recommendedName>
        <fullName evidence="4">PglD N-terminal domain-containing protein</fullName>
    </recommendedName>
</protein>
<dbReference type="RefSeq" id="WP_096433087.1">
    <property type="nucleotide sequence ID" value="NZ_AP018042.1"/>
</dbReference>
<reference evidence="5 6" key="1">
    <citation type="journal article" date="2018" name="Mar. Genomics">
        <title>Complete genome sequence of Marinifilaceae bacterium strain SPP2, isolated from the Antarctic marine sediment.</title>
        <authorList>
            <person name="Watanabe M."/>
            <person name="Kojima H."/>
            <person name="Fukui M."/>
        </authorList>
    </citation>
    <scope>NUCLEOTIDE SEQUENCE [LARGE SCALE GENOMIC DNA]</scope>
    <source>
        <strain evidence="5 6">SPP2</strain>
    </source>
</reference>
<accession>A0A1Y1CRR0</accession>
<evidence type="ECO:0000313" key="6">
    <source>
        <dbReference type="Proteomes" id="UP000218267"/>
    </source>
</evidence>
<comment type="similarity">
    <text evidence="1">Belongs to the transferase hexapeptide repeat family.</text>
</comment>
<evidence type="ECO:0000256" key="3">
    <source>
        <dbReference type="PIRSR" id="PIRSR620019-2"/>
    </source>
</evidence>